<gene>
    <name evidence="1" type="ORF">QWY81_12540</name>
</gene>
<proteinExistence type="predicted"/>
<dbReference type="RefSeq" id="WP_208889230.1">
    <property type="nucleotide sequence ID" value="NZ_CP019336.1"/>
</dbReference>
<dbReference type="Proteomes" id="UP001228636">
    <property type="component" value="Unassembled WGS sequence"/>
</dbReference>
<sequence>MMILKVNTDMNIHFFKKKTIVEEDLIAASVGNRFKFKLVKMFTSIDPTYFRFTGKAHQ</sequence>
<reference evidence="1 2" key="1">
    <citation type="journal article" date="2014" name="Int. J. Syst. Evol. Microbiol.">
        <title>Complete genome sequence of Corynebacterium casei LMG S-19264T (=DSM 44701T), isolated from a smear-ripened cheese.</title>
        <authorList>
            <consortium name="US DOE Joint Genome Institute (JGI-PGF)"/>
            <person name="Walter F."/>
            <person name="Albersmeier A."/>
            <person name="Kalinowski J."/>
            <person name="Ruckert C."/>
        </authorList>
    </citation>
    <scope>NUCLEOTIDE SEQUENCE [LARGE SCALE GENOMIC DNA]</scope>
    <source>
        <strain evidence="1 2">CECT 8670</strain>
    </source>
</reference>
<dbReference type="EMBL" id="JAUFQH010000010">
    <property type="protein sequence ID" value="MDN3620285.1"/>
    <property type="molecule type" value="Genomic_DNA"/>
</dbReference>
<protein>
    <submittedName>
        <fullName evidence="1">Uncharacterized protein</fullName>
    </submittedName>
</protein>
<name>A0AAJ1QYE2_9FLAO</name>
<evidence type="ECO:0000313" key="2">
    <source>
        <dbReference type="Proteomes" id="UP001228636"/>
    </source>
</evidence>
<dbReference type="AlphaFoldDB" id="A0AAJ1QYE2"/>
<accession>A0AAJ1QYE2</accession>
<evidence type="ECO:0000313" key="1">
    <source>
        <dbReference type="EMBL" id="MDN3620285.1"/>
    </source>
</evidence>
<comment type="caution">
    <text evidence="1">The sequence shown here is derived from an EMBL/GenBank/DDBJ whole genome shotgun (WGS) entry which is preliminary data.</text>
</comment>
<organism evidence="1 2">
    <name type="scientific">Polaribacter sejongensis</name>
    <dbReference type="NCBI Taxonomy" id="985043"/>
    <lineage>
        <taxon>Bacteria</taxon>
        <taxon>Pseudomonadati</taxon>
        <taxon>Bacteroidota</taxon>
        <taxon>Flavobacteriia</taxon>
        <taxon>Flavobacteriales</taxon>
        <taxon>Flavobacteriaceae</taxon>
    </lineage>
</organism>